<feature type="transmembrane region" description="Helical" evidence="7">
    <location>
        <begin position="104"/>
        <end position="126"/>
    </location>
</feature>
<keyword evidence="10" id="KW-1185">Reference proteome</keyword>
<dbReference type="PANTHER" id="PTHR23517:SF2">
    <property type="entry name" value="MULTIDRUG RESISTANCE PROTEIN MDTH"/>
    <property type="match status" value="1"/>
</dbReference>
<dbReference type="SUPFAM" id="SSF103473">
    <property type="entry name" value="MFS general substrate transporter"/>
    <property type="match status" value="1"/>
</dbReference>
<feature type="domain" description="Major facilitator superfamily (MFS) profile" evidence="8">
    <location>
        <begin position="13"/>
        <end position="400"/>
    </location>
</feature>
<dbReference type="Gene3D" id="1.20.1250.20">
    <property type="entry name" value="MFS general substrate transporter like domains"/>
    <property type="match status" value="1"/>
</dbReference>
<keyword evidence="3" id="KW-1003">Cell membrane</keyword>
<dbReference type="GeneID" id="73903842"/>
<dbReference type="InterPro" id="IPR005829">
    <property type="entry name" value="Sugar_transporter_CS"/>
</dbReference>
<keyword evidence="5 7" id="KW-1133">Transmembrane helix</keyword>
<comment type="caution">
    <text evidence="9">The sequence shown here is derived from an EMBL/GenBank/DDBJ whole genome shotgun (WGS) entry which is preliminary data.</text>
</comment>
<dbReference type="GO" id="GO:0005886">
    <property type="term" value="C:plasma membrane"/>
    <property type="evidence" value="ECO:0007669"/>
    <property type="project" value="UniProtKB-SubCell"/>
</dbReference>
<feature type="transmembrane region" description="Helical" evidence="7">
    <location>
        <begin position="167"/>
        <end position="187"/>
    </location>
</feature>
<gene>
    <name evidence="9" type="ORF">ACFOUR_09165</name>
</gene>
<keyword evidence="4 7" id="KW-0812">Transmembrane</keyword>
<evidence type="ECO:0000313" key="10">
    <source>
        <dbReference type="Proteomes" id="UP001595846"/>
    </source>
</evidence>
<dbReference type="AlphaFoldDB" id="A0ABD5NNK9"/>
<comment type="subcellular location">
    <subcellularLocation>
        <location evidence="1">Cell membrane</location>
        <topology evidence="1">Multi-pass membrane protein</topology>
    </subcellularLocation>
</comment>
<dbReference type="InterPro" id="IPR036259">
    <property type="entry name" value="MFS_trans_sf"/>
</dbReference>
<organism evidence="9 10">
    <name type="scientific">Halovivax cerinus</name>
    <dbReference type="NCBI Taxonomy" id="1487865"/>
    <lineage>
        <taxon>Archaea</taxon>
        <taxon>Methanobacteriati</taxon>
        <taxon>Methanobacteriota</taxon>
        <taxon>Stenosarchaea group</taxon>
        <taxon>Halobacteria</taxon>
        <taxon>Halobacteriales</taxon>
        <taxon>Natrialbaceae</taxon>
        <taxon>Halovivax</taxon>
    </lineage>
</organism>
<evidence type="ECO:0000259" key="8">
    <source>
        <dbReference type="PROSITE" id="PS50850"/>
    </source>
</evidence>
<dbReference type="Proteomes" id="UP001595846">
    <property type="component" value="Unassembled WGS sequence"/>
</dbReference>
<evidence type="ECO:0000256" key="4">
    <source>
        <dbReference type="ARBA" id="ARBA00022692"/>
    </source>
</evidence>
<name>A0ABD5NNK9_9EURY</name>
<dbReference type="InterPro" id="IPR011701">
    <property type="entry name" value="MFS"/>
</dbReference>
<dbReference type="InterPro" id="IPR020846">
    <property type="entry name" value="MFS_dom"/>
</dbReference>
<dbReference type="RefSeq" id="WP_256531123.1">
    <property type="nucleotide sequence ID" value="NZ_CP101824.1"/>
</dbReference>
<feature type="transmembrane region" description="Helical" evidence="7">
    <location>
        <begin position="378"/>
        <end position="398"/>
    </location>
</feature>
<dbReference type="PROSITE" id="PS00216">
    <property type="entry name" value="SUGAR_TRANSPORT_1"/>
    <property type="match status" value="1"/>
</dbReference>
<feature type="transmembrane region" description="Helical" evidence="7">
    <location>
        <begin position="138"/>
        <end position="161"/>
    </location>
</feature>
<dbReference type="EMBL" id="JBHSAQ010000003">
    <property type="protein sequence ID" value="MFC3958534.1"/>
    <property type="molecule type" value="Genomic_DNA"/>
</dbReference>
<keyword evidence="2" id="KW-0813">Transport</keyword>
<sequence>MSRFASLRGFDRGVWVVAIARFVNVLGSGMVYPFATLYFYREVGIPFTLVGTGLFANSLGLATGTLVGGFLADRYGRRPVMVASMALAAPSLAAYALVTTAVEFTVVAAIAGLVLGLFAPASQAMVADLSTDAQRERAYALLKVASNAGFGSGFVLGGVIYGVTRTGVFVANGATSAVVAVVLLALLPRSPAADRIETGVASLRETLAAWGRSVTHPTILGLAALNVGFAVMYAQMNSTIPVHTEAAFGLTSEQLGTLFVINPLVIVVFQLPIVSRISAWRRTRGLLVSVGFWALSFVAVALSNAAPWALGVALVGAFLVLRTLGEILHAPLVTSLASDVGPAAERGTKLSVIEVAKRLGFGIGPVVGGLFFDYGVDHLLWPALVVLSLGIGAGVVALERRITPGQNGVGVAAE</sequence>
<feature type="transmembrane region" description="Helical" evidence="7">
    <location>
        <begin position="214"/>
        <end position="234"/>
    </location>
</feature>
<dbReference type="PANTHER" id="PTHR23517">
    <property type="entry name" value="RESISTANCE PROTEIN MDTM, PUTATIVE-RELATED-RELATED"/>
    <property type="match status" value="1"/>
</dbReference>
<keyword evidence="6 7" id="KW-0472">Membrane</keyword>
<accession>A0ABD5NNK9</accession>
<proteinExistence type="predicted"/>
<evidence type="ECO:0000256" key="5">
    <source>
        <dbReference type="ARBA" id="ARBA00022989"/>
    </source>
</evidence>
<evidence type="ECO:0000256" key="3">
    <source>
        <dbReference type="ARBA" id="ARBA00022475"/>
    </source>
</evidence>
<dbReference type="InterPro" id="IPR050171">
    <property type="entry name" value="MFS_Transporters"/>
</dbReference>
<dbReference type="PROSITE" id="PS50850">
    <property type="entry name" value="MFS"/>
    <property type="match status" value="1"/>
</dbReference>
<protein>
    <submittedName>
        <fullName evidence="9">MFS transporter</fullName>
    </submittedName>
</protein>
<reference evidence="9 10" key="1">
    <citation type="journal article" date="2019" name="Int. J. Syst. Evol. Microbiol.">
        <title>The Global Catalogue of Microorganisms (GCM) 10K type strain sequencing project: providing services to taxonomists for standard genome sequencing and annotation.</title>
        <authorList>
            <consortium name="The Broad Institute Genomics Platform"/>
            <consortium name="The Broad Institute Genome Sequencing Center for Infectious Disease"/>
            <person name="Wu L."/>
            <person name="Ma J."/>
        </authorList>
    </citation>
    <scope>NUCLEOTIDE SEQUENCE [LARGE SCALE GENOMIC DNA]</scope>
    <source>
        <strain evidence="9 10">IBRC-M 10256</strain>
    </source>
</reference>
<evidence type="ECO:0000256" key="2">
    <source>
        <dbReference type="ARBA" id="ARBA00022448"/>
    </source>
</evidence>
<feature type="transmembrane region" description="Helical" evidence="7">
    <location>
        <begin position="285"/>
        <end position="302"/>
    </location>
</feature>
<evidence type="ECO:0000256" key="1">
    <source>
        <dbReference type="ARBA" id="ARBA00004651"/>
    </source>
</evidence>
<feature type="transmembrane region" description="Helical" evidence="7">
    <location>
        <begin position="254"/>
        <end position="273"/>
    </location>
</feature>
<dbReference type="Pfam" id="PF07690">
    <property type="entry name" value="MFS_1"/>
    <property type="match status" value="1"/>
</dbReference>
<evidence type="ECO:0000256" key="6">
    <source>
        <dbReference type="ARBA" id="ARBA00023136"/>
    </source>
</evidence>
<feature type="transmembrane region" description="Helical" evidence="7">
    <location>
        <begin position="47"/>
        <end position="72"/>
    </location>
</feature>
<evidence type="ECO:0000256" key="7">
    <source>
        <dbReference type="SAM" id="Phobius"/>
    </source>
</evidence>
<feature type="transmembrane region" description="Helical" evidence="7">
    <location>
        <begin position="79"/>
        <end position="98"/>
    </location>
</feature>
<feature type="transmembrane region" description="Helical" evidence="7">
    <location>
        <begin position="12"/>
        <end position="35"/>
    </location>
</feature>
<evidence type="ECO:0000313" key="9">
    <source>
        <dbReference type="EMBL" id="MFC3958534.1"/>
    </source>
</evidence>